<dbReference type="InterPro" id="IPR053772">
    <property type="entry name" value="At1g61320/At1g61330-like"/>
</dbReference>
<reference evidence="2 3" key="1">
    <citation type="journal article" date="2018" name="Mol. Plant">
        <title>The genome of Artemisia annua provides insight into the evolution of Asteraceae family and artemisinin biosynthesis.</title>
        <authorList>
            <person name="Shen Q."/>
            <person name="Zhang L."/>
            <person name="Liao Z."/>
            <person name="Wang S."/>
            <person name="Yan T."/>
            <person name="Shi P."/>
            <person name="Liu M."/>
            <person name="Fu X."/>
            <person name="Pan Q."/>
            <person name="Wang Y."/>
            <person name="Lv Z."/>
            <person name="Lu X."/>
            <person name="Zhang F."/>
            <person name="Jiang W."/>
            <person name="Ma Y."/>
            <person name="Chen M."/>
            <person name="Hao X."/>
            <person name="Li L."/>
            <person name="Tang Y."/>
            <person name="Lv G."/>
            <person name="Zhou Y."/>
            <person name="Sun X."/>
            <person name="Brodelius P.E."/>
            <person name="Rose J.K.C."/>
            <person name="Tang K."/>
        </authorList>
    </citation>
    <scope>NUCLEOTIDE SEQUENCE [LARGE SCALE GENOMIC DNA]</scope>
    <source>
        <strain evidence="3">cv. Huhao1</strain>
        <tissue evidence="2">Leaf</tissue>
    </source>
</reference>
<dbReference type="PANTHER" id="PTHR34145">
    <property type="entry name" value="OS02G0105600 PROTEIN"/>
    <property type="match status" value="1"/>
</dbReference>
<dbReference type="AlphaFoldDB" id="A0A2U1PFC8"/>
<accession>A0A2U1PFC8</accession>
<dbReference type="InterPro" id="IPR036047">
    <property type="entry name" value="F-box-like_dom_sf"/>
</dbReference>
<proteinExistence type="predicted"/>
<evidence type="ECO:0000259" key="1">
    <source>
        <dbReference type="Pfam" id="PF24758"/>
    </source>
</evidence>
<dbReference type="SUPFAM" id="SSF81383">
    <property type="entry name" value="F-box domain"/>
    <property type="match status" value="1"/>
</dbReference>
<dbReference type="OrthoDB" id="1901752at2759"/>
<dbReference type="PANTHER" id="PTHR34145:SF28">
    <property type="entry name" value="F-BOX DOMAIN-CONTAINING PROTEIN"/>
    <property type="match status" value="1"/>
</dbReference>
<feature type="domain" description="F-box/LRR-repeat protein 15/At3g58940/PEG3-like LRR" evidence="1">
    <location>
        <begin position="158"/>
        <end position="227"/>
    </location>
</feature>
<dbReference type="InterPro" id="IPR055411">
    <property type="entry name" value="LRR_FXL15/At3g58940/PEG3-like"/>
</dbReference>
<protein>
    <submittedName>
        <fullName evidence="2">F-box domain, Leucine-rich repeat domain, L domain-like protein</fullName>
    </submittedName>
</protein>
<dbReference type="Pfam" id="PF24758">
    <property type="entry name" value="LRR_At5g56370"/>
    <property type="match status" value="1"/>
</dbReference>
<sequence>MEDENIITVMDTTDRISQLPKCIVDHILSLLDSRVHLVRMSVLSKKWFSLAASFPILNFNIDEIVQAIWATGNHFDDCKYSIYIKDKFFKYIDYTTSRFCEQSVSAHTFNLITVLQEPKEVNIIDRCVGSILKQGVKVLMICIMDWPFLPIGVSTPLPVYRLPNTLLSASSLTSLKLCSCVLPLFLTASSVKFKSLKLLHLDRVSIDEKVITYLTADCVYGLQNLQTFRIYFKREVEIIDIDAPILCYVNFVDWDIRGAPSINLALCKKLITMCYYGYPAPIPEAFADLSTISPYIKNLFLNFPRQYNNLKLSSHSLQTLVVNSLCDLDEIDISTPNLVFFEYSGTLNGCLPFVRYSLEPKPVFECYPIPENGADATWFEKLRRFLGKNIKFKGFKLCILEFFNQGLIDVEKLKVIQLPPFELEHCELELAIRESSIYEGVVDAVLTCCRPRSLSLRSDFSKFGSEEWSHVVKFTCTKLLQQEDEGQTNIHFLLSSSSKAEKNFSDLNSLLTALPRDPLGQMITFTKEEVVHKYEDGTIKGMRMCRLDDALN</sequence>
<dbReference type="EMBL" id="PKPP01001224">
    <property type="protein sequence ID" value="PWA84464.1"/>
    <property type="molecule type" value="Genomic_DNA"/>
</dbReference>
<name>A0A2U1PFC8_ARTAN</name>
<evidence type="ECO:0000313" key="3">
    <source>
        <dbReference type="Proteomes" id="UP000245207"/>
    </source>
</evidence>
<organism evidence="2 3">
    <name type="scientific">Artemisia annua</name>
    <name type="common">Sweet wormwood</name>
    <dbReference type="NCBI Taxonomy" id="35608"/>
    <lineage>
        <taxon>Eukaryota</taxon>
        <taxon>Viridiplantae</taxon>
        <taxon>Streptophyta</taxon>
        <taxon>Embryophyta</taxon>
        <taxon>Tracheophyta</taxon>
        <taxon>Spermatophyta</taxon>
        <taxon>Magnoliopsida</taxon>
        <taxon>eudicotyledons</taxon>
        <taxon>Gunneridae</taxon>
        <taxon>Pentapetalae</taxon>
        <taxon>asterids</taxon>
        <taxon>campanulids</taxon>
        <taxon>Asterales</taxon>
        <taxon>Asteraceae</taxon>
        <taxon>Asteroideae</taxon>
        <taxon>Anthemideae</taxon>
        <taxon>Artemisiinae</taxon>
        <taxon>Artemisia</taxon>
    </lineage>
</organism>
<keyword evidence="3" id="KW-1185">Reference proteome</keyword>
<gene>
    <name evidence="2" type="ORF">CTI12_AA159370</name>
</gene>
<comment type="caution">
    <text evidence="2">The sequence shown here is derived from an EMBL/GenBank/DDBJ whole genome shotgun (WGS) entry which is preliminary data.</text>
</comment>
<evidence type="ECO:0000313" key="2">
    <source>
        <dbReference type="EMBL" id="PWA84464.1"/>
    </source>
</evidence>
<dbReference type="Proteomes" id="UP000245207">
    <property type="component" value="Unassembled WGS sequence"/>
</dbReference>